<accession>A0AAN6ZDI7</accession>
<feature type="compositionally biased region" description="Polar residues" evidence="1">
    <location>
        <begin position="62"/>
        <end position="73"/>
    </location>
</feature>
<comment type="caution">
    <text evidence="2">The sequence shown here is derived from an EMBL/GenBank/DDBJ whole genome shotgun (WGS) entry which is preliminary data.</text>
</comment>
<gene>
    <name evidence="2" type="ORF">BT67DRAFT_442271</name>
</gene>
<keyword evidence="3" id="KW-1185">Reference proteome</keyword>
<feature type="region of interest" description="Disordered" evidence="1">
    <location>
        <begin position="111"/>
        <end position="130"/>
    </location>
</feature>
<sequence>MSCCGAVSGVGRRFPLSSTCLEGDLEHHPHHVQPPSRDAILWSGSTTPHPGNLCPPSPTLHPRSTPTNPSSLPITPGGPPACLRLVFSQVAKYPTSASKPKGQSMICRMELTTPDMGQPSTPVSRLAPVD</sequence>
<feature type="region of interest" description="Disordered" evidence="1">
    <location>
        <begin position="27"/>
        <end position="76"/>
    </location>
</feature>
<protein>
    <submittedName>
        <fullName evidence="2">Uncharacterized protein</fullName>
    </submittedName>
</protein>
<proteinExistence type="predicted"/>
<dbReference type="AlphaFoldDB" id="A0AAN6ZDI7"/>
<organism evidence="2 3">
    <name type="scientific">Trichocladium antarcticum</name>
    <dbReference type="NCBI Taxonomy" id="1450529"/>
    <lineage>
        <taxon>Eukaryota</taxon>
        <taxon>Fungi</taxon>
        <taxon>Dikarya</taxon>
        <taxon>Ascomycota</taxon>
        <taxon>Pezizomycotina</taxon>
        <taxon>Sordariomycetes</taxon>
        <taxon>Sordariomycetidae</taxon>
        <taxon>Sordariales</taxon>
        <taxon>Chaetomiaceae</taxon>
        <taxon>Trichocladium</taxon>
    </lineage>
</organism>
<evidence type="ECO:0000256" key="1">
    <source>
        <dbReference type="SAM" id="MobiDB-lite"/>
    </source>
</evidence>
<reference evidence="2" key="2">
    <citation type="submission" date="2023-05" db="EMBL/GenBank/DDBJ databases">
        <authorList>
            <consortium name="Lawrence Berkeley National Laboratory"/>
            <person name="Steindorff A."/>
            <person name="Hensen N."/>
            <person name="Bonometti L."/>
            <person name="Westerberg I."/>
            <person name="Brannstrom I.O."/>
            <person name="Guillou S."/>
            <person name="Cros-Aarteil S."/>
            <person name="Calhoun S."/>
            <person name="Haridas S."/>
            <person name="Kuo A."/>
            <person name="Mondo S."/>
            <person name="Pangilinan J."/>
            <person name="Riley R."/>
            <person name="Labutti K."/>
            <person name="Andreopoulos B."/>
            <person name="Lipzen A."/>
            <person name="Chen C."/>
            <person name="Yanf M."/>
            <person name="Daum C."/>
            <person name="Ng V."/>
            <person name="Clum A."/>
            <person name="Ohm R."/>
            <person name="Martin F."/>
            <person name="Silar P."/>
            <person name="Natvig D."/>
            <person name="Lalanne C."/>
            <person name="Gautier V."/>
            <person name="Ament-Velasquez S.L."/>
            <person name="Kruys A."/>
            <person name="Hutchinson M.I."/>
            <person name="Powell A.J."/>
            <person name="Barry K."/>
            <person name="Miller A.N."/>
            <person name="Grigoriev I.V."/>
            <person name="Debuchy R."/>
            <person name="Gladieux P."/>
            <person name="Thoren M.H."/>
            <person name="Johannesson H."/>
        </authorList>
    </citation>
    <scope>NUCLEOTIDE SEQUENCE</scope>
    <source>
        <strain evidence="2">CBS 123565</strain>
    </source>
</reference>
<reference evidence="2" key="1">
    <citation type="journal article" date="2023" name="Mol. Phylogenet. Evol.">
        <title>Genome-scale phylogeny and comparative genomics of the fungal order Sordariales.</title>
        <authorList>
            <person name="Hensen N."/>
            <person name="Bonometti L."/>
            <person name="Westerberg I."/>
            <person name="Brannstrom I.O."/>
            <person name="Guillou S."/>
            <person name="Cros-Aarteil S."/>
            <person name="Calhoun S."/>
            <person name="Haridas S."/>
            <person name="Kuo A."/>
            <person name="Mondo S."/>
            <person name="Pangilinan J."/>
            <person name="Riley R."/>
            <person name="LaButti K."/>
            <person name="Andreopoulos B."/>
            <person name="Lipzen A."/>
            <person name="Chen C."/>
            <person name="Yan M."/>
            <person name="Daum C."/>
            <person name="Ng V."/>
            <person name="Clum A."/>
            <person name="Steindorff A."/>
            <person name="Ohm R.A."/>
            <person name="Martin F."/>
            <person name="Silar P."/>
            <person name="Natvig D.O."/>
            <person name="Lalanne C."/>
            <person name="Gautier V."/>
            <person name="Ament-Velasquez S.L."/>
            <person name="Kruys A."/>
            <person name="Hutchinson M.I."/>
            <person name="Powell A.J."/>
            <person name="Barry K."/>
            <person name="Miller A.N."/>
            <person name="Grigoriev I.V."/>
            <person name="Debuchy R."/>
            <person name="Gladieux P."/>
            <person name="Hiltunen Thoren M."/>
            <person name="Johannesson H."/>
        </authorList>
    </citation>
    <scope>NUCLEOTIDE SEQUENCE</scope>
    <source>
        <strain evidence="2">CBS 123565</strain>
    </source>
</reference>
<evidence type="ECO:0000313" key="2">
    <source>
        <dbReference type="EMBL" id="KAK4134347.1"/>
    </source>
</evidence>
<name>A0AAN6ZDI7_9PEZI</name>
<dbReference type="EMBL" id="MU853409">
    <property type="protein sequence ID" value="KAK4134347.1"/>
    <property type="molecule type" value="Genomic_DNA"/>
</dbReference>
<dbReference type="Proteomes" id="UP001304895">
    <property type="component" value="Unassembled WGS sequence"/>
</dbReference>
<evidence type="ECO:0000313" key="3">
    <source>
        <dbReference type="Proteomes" id="UP001304895"/>
    </source>
</evidence>